<sequence length="87" mass="9887">MQASKKSKKKKKATSLKQSKKQSVSYVCFVCHEKEEIPLSVVRDFDLMDDGDPTTPPMFSCEKCGGKMYPEYYKGVHGVEYKLSDVL</sequence>
<comment type="caution">
    <text evidence="2">The sequence shown here is derived from an EMBL/GenBank/DDBJ whole genome shotgun (WGS) entry which is preliminary data.</text>
</comment>
<dbReference type="Proteomes" id="UP000245998">
    <property type="component" value="Unassembled WGS sequence"/>
</dbReference>
<dbReference type="OrthoDB" id="1808986at2"/>
<feature type="region of interest" description="Disordered" evidence="1">
    <location>
        <begin position="1"/>
        <end position="22"/>
    </location>
</feature>
<keyword evidence="3" id="KW-1185">Reference proteome</keyword>
<gene>
    <name evidence="2" type="ORF">DCC39_18975</name>
</gene>
<accession>A0A2U1JGC3</accession>
<evidence type="ECO:0000313" key="2">
    <source>
        <dbReference type="EMBL" id="PWA04202.1"/>
    </source>
</evidence>
<feature type="compositionally biased region" description="Basic residues" evidence="1">
    <location>
        <begin position="1"/>
        <end position="20"/>
    </location>
</feature>
<organism evidence="2 3">
    <name type="scientific">Pueribacillus theae</name>
    <dbReference type="NCBI Taxonomy" id="2171751"/>
    <lineage>
        <taxon>Bacteria</taxon>
        <taxon>Bacillati</taxon>
        <taxon>Bacillota</taxon>
        <taxon>Bacilli</taxon>
        <taxon>Bacillales</taxon>
        <taxon>Bacillaceae</taxon>
        <taxon>Pueribacillus</taxon>
    </lineage>
</organism>
<protein>
    <submittedName>
        <fullName evidence="2">Uncharacterized protein</fullName>
    </submittedName>
</protein>
<dbReference type="AlphaFoldDB" id="A0A2U1JGC3"/>
<evidence type="ECO:0000256" key="1">
    <source>
        <dbReference type="SAM" id="MobiDB-lite"/>
    </source>
</evidence>
<name>A0A2U1JGC3_9BACI</name>
<dbReference type="EMBL" id="QCZG01000124">
    <property type="protein sequence ID" value="PWA04202.1"/>
    <property type="molecule type" value="Genomic_DNA"/>
</dbReference>
<proteinExistence type="predicted"/>
<reference evidence="2 3" key="1">
    <citation type="submission" date="2018-04" db="EMBL/GenBank/DDBJ databases">
        <title>Camelliibacillus theae gen. nov., sp. nov., isolated from Pu'er tea.</title>
        <authorList>
            <person name="Niu L."/>
        </authorList>
    </citation>
    <scope>NUCLEOTIDE SEQUENCE [LARGE SCALE GENOMIC DNA]</scope>
    <source>
        <strain evidence="2 3">T8</strain>
    </source>
</reference>
<evidence type="ECO:0000313" key="3">
    <source>
        <dbReference type="Proteomes" id="UP000245998"/>
    </source>
</evidence>